<evidence type="ECO:0000313" key="3">
    <source>
        <dbReference type="Proteomes" id="UP000007151"/>
    </source>
</evidence>
<feature type="region of interest" description="Disordered" evidence="1">
    <location>
        <begin position="27"/>
        <end position="56"/>
    </location>
</feature>
<comment type="caution">
    <text evidence="2">The sequence shown here is derived from an EMBL/GenBank/DDBJ whole genome shotgun (WGS) entry which is preliminary data.</text>
</comment>
<organism evidence="2 3">
    <name type="scientific">Danaus plexippus plexippus</name>
    <dbReference type="NCBI Taxonomy" id="278856"/>
    <lineage>
        <taxon>Eukaryota</taxon>
        <taxon>Metazoa</taxon>
        <taxon>Ecdysozoa</taxon>
        <taxon>Arthropoda</taxon>
        <taxon>Hexapoda</taxon>
        <taxon>Insecta</taxon>
        <taxon>Pterygota</taxon>
        <taxon>Neoptera</taxon>
        <taxon>Endopterygota</taxon>
        <taxon>Lepidoptera</taxon>
        <taxon>Glossata</taxon>
        <taxon>Ditrysia</taxon>
        <taxon>Papilionoidea</taxon>
        <taxon>Nymphalidae</taxon>
        <taxon>Danainae</taxon>
        <taxon>Danaini</taxon>
        <taxon>Danaina</taxon>
        <taxon>Danaus</taxon>
        <taxon>Danaus</taxon>
    </lineage>
</organism>
<sequence>MTLDAVTLNLQAFPANINGLALALGGSGTGSPSAQAEARDSTTASRAPSPPPSERQHHTSELVVLLLFIHLNLEIFLTERSDLFNIRMVREWLRIERHLFGGGGMYVLNDLT</sequence>
<name>A0A212EP75_DANPL</name>
<dbReference type="Proteomes" id="UP000007151">
    <property type="component" value="Unassembled WGS sequence"/>
</dbReference>
<evidence type="ECO:0000313" key="2">
    <source>
        <dbReference type="EMBL" id="OWR43302.1"/>
    </source>
</evidence>
<dbReference type="AlphaFoldDB" id="A0A212EP75"/>
<dbReference type="InParanoid" id="A0A212EP75"/>
<dbReference type="EMBL" id="AGBW02013516">
    <property type="protein sequence ID" value="OWR43302.1"/>
    <property type="molecule type" value="Genomic_DNA"/>
</dbReference>
<reference evidence="2 3" key="1">
    <citation type="journal article" date="2011" name="Cell">
        <title>The monarch butterfly genome yields insights into long-distance migration.</title>
        <authorList>
            <person name="Zhan S."/>
            <person name="Merlin C."/>
            <person name="Boore J.L."/>
            <person name="Reppert S.M."/>
        </authorList>
    </citation>
    <scope>NUCLEOTIDE SEQUENCE [LARGE SCALE GENOMIC DNA]</scope>
    <source>
        <strain evidence="2">F-2</strain>
    </source>
</reference>
<keyword evidence="3" id="KW-1185">Reference proteome</keyword>
<dbReference type="KEGG" id="dpl:KGM_201527"/>
<accession>A0A212EP75</accession>
<gene>
    <name evidence="2" type="ORF">KGM_201527</name>
</gene>
<evidence type="ECO:0000256" key="1">
    <source>
        <dbReference type="SAM" id="MobiDB-lite"/>
    </source>
</evidence>
<proteinExistence type="predicted"/>
<protein>
    <submittedName>
        <fullName evidence="2">Uncharacterized protein</fullName>
    </submittedName>
</protein>